<dbReference type="AlphaFoldDB" id="A0A387HQ91"/>
<dbReference type="PANTHER" id="PTHR35802:SF1">
    <property type="entry name" value="PROTEASE SYNTHASE AND SPORULATION PROTEIN PAI 2"/>
    <property type="match status" value="1"/>
</dbReference>
<evidence type="ECO:0000313" key="2">
    <source>
        <dbReference type="Proteomes" id="UP000271554"/>
    </source>
</evidence>
<dbReference type="GO" id="GO:0006508">
    <property type="term" value="P:proteolysis"/>
    <property type="evidence" value="ECO:0007669"/>
    <property type="project" value="UniProtKB-KW"/>
</dbReference>
<name>A0A387HQ91_9ACTN</name>
<dbReference type="EMBL" id="CP032698">
    <property type="protein sequence ID" value="AYG82787.1"/>
    <property type="molecule type" value="Genomic_DNA"/>
</dbReference>
<dbReference type="PIRSF" id="PIRSF010372">
    <property type="entry name" value="PaiB"/>
    <property type="match status" value="1"/>
</dbReference>
<reference evidence="1 2" key="1">
    <citation type="submission" date="2018-10" db="EMBL/GenBank/DDBJ databases">
        <title>Relationship between Morphology and Antimicrobial Activity in Streptomyces.</title>
        <authorList>
            <person name="Kang H.J."/>
            <person name="Kim S.B."/>
        </authorList>
    </citation>
    <scope>NUCLEOTIDE SEQUENCE [LARGE SCALE GENOMIC DNA]</scope>
    <source>
        <strain evidence="1 2">BH38</strain>
    </source>
</reference>
<dbReference type="GO" id="GO:0008233">
    <property type="term" value="F:peptidase activity"/>
    <property type="evidence" value="ECO:0007669"/>
    <property type="project" value="UniProtKB-KW"/>
</dbReference>
<keyword evidence="1" id="KW-0378">Hydrolase</keyword>
<sequence>MYVPKVYQSPDTEAVRLIRAYPLALLLSNGPAAPFATHLPVIFPPAAEPEAIESLSGVTLYGHLNRANPHWEALYEGQHATLVFQGANAYVSAAVYEKTPAAPTWNFATTHVHGRIHPMPDRQDALDVVQWTVAAFEAEHGLGWDPGPSLDYFDQIVDGVGAFRFTVDSVDTMLKLSQEQADRTRDKVAAHFAARPAGLCQEVGHLMRTAAPTATTGE</sequence>
<protein>
    <submittedName>
        <fullName evidence="1">Protease synthase and sporulation protein PAI 2</fullName>
    </submittedName>
</protein>
<evidence type="ECO:0000313" key="1">
    <source>
        <dbReference type="EMBL" id="AYG82787.1"/>
    </source>
</evidence>
<dbReference type="PANTHER" id="PTHR35802">
    <property type="entry name" value="PROTEASE SYNTHASE AND SPORULATION PROTEIN PAI 2"/>
    <property type="match status" value="1"/>
</dbReference>
<dbReference type="Gene3D" id="2.30.110.10">
    <property type="entry name" value="Electron Transport, Fmn-binding Protein, Chain A"/>
    <property type="match status" value="1"/>
</dbReference>
<proteinExistence type="predicted"/>
<dbReference type="SUPFAM" id="SSF50475">
    <property type="entry name" value="FMN-binding split barrel"/>
    <property type="match status" value="1"/>
</dbReference>
<gene>
    <name evidence="1" type="primary">paiB</name>
    <name evidence="1" type="ORF">DWB77_04974</name>
</gene>
<organism evidence="1 2">
    <name type="scientific">Streptomyces hundungensis</name>
    <dbReference type="NCBI Taxonomy" id="1077946"/>
    <lineage>
        <taxon>Bacteria</taxon>
        <taxon>Bacillati</taxon>
        <taxon>Actinomycetota</taxon>
        <taxon>Actinomycetes</taxon>
        <taxon>Kitasatosporales</taxon>
        <taxon>Streptomycetaceae</taxon>
        <taxon>Streptomyces</taxon>
    </lineage>
</organism>
<keyword evidence="2" id="KW-1185">Reference proteome</keyword>
<dbReference type="RefSeq" id="WP_120723313.1">
    <property type="nucleotide sequence ID" value="NZ_CP032698.1"/>
</dbReference>
<keyword evidence="1" id="KW-0645">Protease</keyword>
<accession>A0A387HQ91</accession>
<dbReference type="OrthoDB" id="9794948at2"/>
<dbReference type="Pfam" id="PF04299">
    <property type="entry name" value="FMN_bind_2"/>
    <property type="match status" value="1"/>
</dbReference>
<dbReference type="KEGG" id="shun:DWB77_04974"/>
<dbReference type="InterPro" id="IPR012349">
    <property type="entry name" value="Split_barrel_FMN-bd"/>
</dbReference>
<dbReference type="Proteomes" id="UP000271554">
    <property type="component" value="Chromosome"/>
</dbReference>
<dbReference type="InterPro" id="IPR007396">
    <property type="entry name" value="TR_PAI2-type"/>
</dbReference>